<protein>
    <submittedName>
        <fullName evidence="2">Uncharacterized protein</fullName>
    </submittedName>
</protein>
<reference evidence="2" key="2">
    <citation type="submission" date="2023-01" db="EMBL/GenBank/DDBJ databases">
        <authorList>
            <person name="Petersen C."/>
        </authorList>
    </citation>
    <scope>NUCLEOTIDE SEQUENCE</scope>
    <source>
        <strain evidence="2">IBT 12815</strain>
    </source>
</reference>
<proteinExistence type="predicted"/>
<reference evidence="2" key="1">
    <citation type="journal article" date="2023" name="IMA Fungus">
        <title>Comparative genomic study of the Penicillium genus elucidates a diverse pangenome and 15 lateral gene transfer events.</title>
        <authorList>
            <person name="Petersen C."/>
            <person name="Sorensen T."/>
            <person name="Nielsen M.R."/>
            <person name="Sondergaard T.E."/>
            <person name="Sorensen J.L."/>
            <person name="Fitzpatrick D.A."/>
            <person name="Frisvad J.C."/>
            <person name="Nielsen K.L."/>
        </authorList>
    </citation>
    <scope>NUCLEOTIDE SEQUENCE</scope>
    <source>
        <strain evidence="2">IBT 12815</strain>
    </source>
</reference>
<keyword evidence="1" id="KW-1133">Transmembrane helix</keyword>
<evidence type="ECO:0000313" key="3">
    <source>
        <dbReference type="Proteomes" id="UP001213799"/>
    </source>
</evidence>
<dbReference type="Proteomes" id="UP001213799">
    <property type="component" value="Unassembled WGS sequence"/>
</dbReference>
<dbReference type="GeneID" id="81582774"/>
<organism evidence="2 3">
    <name type="scientific">Penicillium hordei</name>
    <dbReference type="NCBI Taxonomy" id="40994"/>
    <lineage>
        <taxon>Eukaryota</taxon>
        <taxon>Fungi</taxon>
        <taxon>Dikarya</taxon>
        <taxon>Ascomycota</taxon>
        <taxon>Pezizomycotina</taxon>
        <taxon>Eurotiomycetes</taxon>
        <taxon>Eurotiomycetidae</taxon>
        <taxon>Eurotiales</taxon>
        <taxon>Aspergillaceae</taxon>
        <taxon>Penicillium</taxon>
    </lineage>
</organism>
<dbReference type="AlphaFoldDB" id="A0AAD6EGQ4"/>
<name>A0AAD6EGQ4_9EURO</name>
<accession>A0AAD6EGQ4</accession>
<keyword evidence="3" id="KW-1185">Reference proteome</keyword>
<keyword evidence="1" id="KW-0812">Transmembrane</keyword>
<dbReference type="EMBL" id="JAQJAE010000001">
    <property type="protein sequence ID" value="KAJ5616360.1"/>
    <property type="molecule type" value="Genomic_DNA"/>
</dbReference>
<sequence length="101" mass="12228">MQNLDYTCYIDIDFDFIEFYIKSLCWVLIFHCEGCRRRSHDYHESPKSDFFVYYPRLRFISLVLLFYAWHLSLAINISRILSNPSKPHDVFHRSRLSSLVT</sequence>
<feature type="transmembrane region" description="Helical" evidence="1">
    <location>
        <begin position="57"/>
        <end position="77"/>
    </location>
</feature>
<dbReference type="RefSeq" id="XP_056757527.1">
    <property type="nucleotide sequence ID" value="XM_056892532.1"/>
</dbReference>
<keyword evidence="1" id="KW-0472">Membrane</keyword>
<gene>
    <name evidence="2" type="ORF">N7537_001474</name>
</gene>
<evidence type="ECO:0000313" key="2">
    <source>
        <dbReference type="EMBL" id="KAJ5616360.1"/>
    </source>
</evidence>
<evidence type="ECO:0000256" key="1">
    <source>
        <dbReference type="SAM" id="Phobius"/>
    </source>
</evidence>
<comment type="caution">
    <text evidence="2">The sequence shown here is derived from an EMBL/GenBank/DDBJ whole genome shotgun (WGS) entry which is preliminary data.</text>
</comment>